<proteinExistence type="predicted"/>
<sequence>MPQVPHYTLDRSGGSLTIVVDIPPSCAPDQVTVELLKSEIVEIGLPEAAVLSLELPCHVCGEDYKVRFSRKKGQLTVVLSELPGASEACASLRREPARSPSDSTESGASAWSPSSTSTSLSQPASNPPGTSLTAPPNKPAAN</sequence>
<name>A0AAE0GIK5_9CHLO</name>
<dbReference type="Proteomes" id="UP001190700">
    <property type="component" value="Unassembled WGS sequence"/>
</dbReference>
<feature type="region of interest" description="Disordered" evidence="1">
    <location>
        <begin position="90"/>
        <end position="142"/>
    </location>
</feature>
<feature type="compositionally biased region" description="Low complexity" evidence="1">
    <location>
        <begin position="103"/>
        <end position="124"/>
    </location>
</feature>
<gene>
    <name evidence="2" type="ORF">CYMTET_13407</name>
</gene>
<comment type="caution">
    <text evidence="2">The sequence shown here is derived from an EMBL/GenBank/DDBJ whole genome shotgun (WGS) entry which is preliminary data.</text>
</comment>
<keyword evidence="3" id="KW-1185">Reference proteome</keyword>
<evidence type="ECO:0000313" key="2">
    <source>
        <dbReference type="EMBL" id="KAK3278670.1"/>
    </source>
</evidence>
<feature type="non-terminal residue" evidence="2">
    <location>
        <position position="142"/>
    </location>
</feature>
<accession>A0AAE0GIK5</accession>
<protein>
    <recommendedName>
        <fullName evidence="4">PIH1D1/2/3 CS-like domain-containing protein</fullName>
    </recommendedName>
</protein>
<reference evidence="2 3" key="1">
    <citation type="journal article" date="2015" name="Genome Biol. Evol.">
        <title>Comparative Genomics of a Bacterivorous Green Alga Reveals Evolutionary Causalities and Consequences of Phago-Mixotrophic Mode of Nutrition.</title>
        <authorList>
            <person name="Burns J.A."/>
            <person name="Paasch A."/>
            <person name="Narechania A."/>
            <person name="Kim E."/>
        </authorList>
    </citation>
    <scope>NUCLEOTIDE SEQUENCE [LARGE SCALE GENOMIC DNA]</scope>
    <source>
        <strain evidence="2 3">PLY_AMNH</strain>
    </source>
</reference>
<organism evidence="2 3">
    <name type="scientific">Cymbomonas tetramitiformis</name>
    <dbReference type="NCBI Taxonomy" id="36881"/>
    <lineage>
        <taxon>Eukaryota</taxon>
        <taxon>Viridiplantae</taxon>
        <taxon>Chlorophyta</taxon>
        <taxon>Pyramimonadophyceae</taxon>
        <taxon>Pyramimonadales</taxon>
        <taxon>Pyramimonadaceae</taxon>
        <taxon>Cymbomonas</taxon>
    </lineage>
</organism>
<dbReference type="AlphaFoldDB" id="A0AAE0GIK5"/>
<evidence type="ECO:0000313" key="3">
    <source>
        <dbReference type="Proteomes" id="UP001190700"/>
    </source>
</evidence>
<dbReference type="EMBL" id="LGRX02005332">
    <property type="protein sequence ID" value="KAK3278670.1"/>
    <property type="molecule type" value="Genomic_DNA"/>
</dbReference>
<evidence type="ECO:0008006" key="4">
    <source>
        <dbReference type="Google" id="ProtNLM"/>
    </source>
</evidence>
<evidence type="ECO:0000256" key="1">
    <source>
        <dbReference type="SAM" id="MobiDB-lite"/>
    </source>
</evidence>